<dbReference type="Proteomes" id="UP000185783">
    <property type="component" value="Unassembled WGS sequence"/>
</dbReference>
<comment type="caution">
    <text evidence="4">The sequence shown here is derived from an EMBL/GenBank/DDBJ whole genome shotgun (WGS) entry which is preliminary data.</text>
</comment>
<protein>
    <submittedName>
        <fullName evidence="4">Aldehyde dehydrogenase</fullName>
    </submittedName>
</protein>
<dbReference type="STRING" id="197461.A3843_18640"/>
<proteinExistence type="inferred from homology"/>
<dbReference type="GO" id="GO:0016620">
    <property type="term" value="F:oxidoreductase activity, acting on the aldehyde or oxo group of donors, NAD or NADP as acceptor"/>
    <property type="evidence" value="ECO:0007669"/>
    <property type="project" value="InterPro"/>
</dbReference>
<gene>
    <name evidence="4" type="ORF">A3843_18640</name>
</gene>
<evidence type="ECO:0000256" key="2">
    <source>
        <dbReference type="ARBA" id="ARBA00023002"/>
    </source>
</evidence>
<evidence type="ECO:0000313" key="5">
    <source>
        <dbReference type="Proteomes" id="UP000185783"/>
    </source>
</evidence>
<dbReference type="InterPro" id="IPR016163">
    <property type="entry name" value="Ald_DH_C"/>
</dbReference>
<dbReference type="InterPro" id="IPR016161">
    <property type="entry name" value="Ald_DH/histidinol_DH"/>
</dbReference>
<organism evidence="4 5">
    <name type="scientific">Pseudovibrio exalbescens</name>
    <dbReference type="NCBI Taxonomy" id="197461"/>
    <lineage>
        <taxon>Bacteria</taxon>
        <taxon>Pseudomonadati</taxon>
        <taxon>Pseudomonadota</taxon>
        <taxon>Alphaproteobacteria</taxon>
        <taxon>Hyphomicrobiales</taxon>
        <taxon>Stappiaceae</taxon>
        <taxon>Pseudovibrio</taxon>
    </lineage>
</organism>
<dbReference type="EMBL" id="LVVZ01000041">
    <property type="protein sequence ID" value="OKL42663.1"/>
    <property type="molecule type" value="Genomic_DNA"/>
</dbReference>
<comment type="similarity">
    <text evidence="1">Belongs to the aldehyde dehydrogenase family.</text>
</comment>
<evidence type="ECO:0000256" key="1">
    <source>
        <dbReference type="ARBA" id="ARBA00009986"/>
    </source>
</evidence>
<accession>A0A1U7JD52</accession>
<dbReference type="InterPro" id="IPR015590">
    <property type="entry name" value="Aldehyde_DH_dom"/>
</dbReference>
<keyword evidence="5" id="KW-1185">Reference proteome</keyword>
<dbReference type="CDD" id="cd07138">
    <property type="entry name" value="ALDH_CddD_SSP0762"/>
    <property type="match status" value="1"/>
</dbReference>
<dbReference type="PANTHER" id="PTHR42804">
    <property type="entry name" value="ALDEHYDE DEHYDROGENASE"/>
    <property type="match status" value="1"/>
</dbReference>
<dbReference type="Pfam" id="PF00171">
    <property type="entry name" value="Aldedh"/>
    <property type="match status" value="1"/>
</dbReference>
<evidence type="ECO:0000259" key="3">
    <source>
        <dbReference type="Pfam" id="PF00171"/>
    </source>
</evidence>
<dbReference type="SUPFAM" id="SSF53720">
    <property type="entry name" value="ALDH-like"/>
    <property type="match status" value="1"/>
</dbReference>
<dbReference type="InterPro" id="IPR016162">
    <property type="entry name" value="Ald_DH_N"/>
</dbReference>
<name>A0A1U7JD52_9HYPH</name>
<dbReference type="RefSeq" id="WP_028482699.1">
    <property type="nucleotide sequence ID" value="NZ_LVVZ01000041.1"/>
</dbReference>
<dbReference type="PANTHER" id="PTHR42804:SF1">
    <property type="entry name" value="ALDEHYDE DEHYDROGENASE-RELATED"/>
    <property type="match status" value="1"/>
</dbReference>
<keyword evidence="2" id="KW-0560">Oxidoreductase</keyword>
<dbReference type="FunFam" id="3.40.605.10:FF:000007">
    <property type="entry name" value="NAD/NADP-dependent betaine aldehyde dehydrogenase"/>
    <property type="match status" value="1"/>
</dbReference>
<reference evidence="4 5" key="1">
    <citation type="submission" date="2016-03" db="EMBL/GenBank/DDBJ databases">
        <title>Genome sequence of Nesiotobacter sp. nov., a moderately halophilic alphaproteobacterium isolated from the Yellow Sea, China.</title>
        <authorList>
            <person name="Zhang G."/>
            <person name="Zhang R."/>
        </authorList>
    </citation>
    <scope>NUCLEOTIDE SEQUENCE [LARGE SCALE GENOMIC DNA]</scope>
    <source>
        <strain evidence="4 5">WB1-6</strain>
    </source>
</reference>
<dbReference type="Gene3D" id="3.40.309.10">
    <property type="entry name" value="Aldehyde Dehydrogenase, Chain A, domain 2"/>
    <property type="match status" value="1"/>
</dbReference>
<evidence type="ECO:0000313" key="4">
    <source>
        <dbReference type="EMBL" id="OKL42663.1"/>
    </source>
</evidence>
<feature type="domain" description="Aldehyde dehydrogenase" evidence="3">
    <location>
        <begin position="20"/>
        <end position="473"/>
    </location>
</feature>
<sequence length="476" mass="50674">MINARNFYINGQWMPPLASRDLDVLNPATEQKVEQISLAGPEDVNRAVLAAKDAFKSWSQTSKQDRLDLLKAILTQYRARSQDLAEAMTLEMGAPKGFALTSQAACGEHHIEAFIRVLESFKFEEPVTANDSGDTLFLEPIGVCGLITPWNWPMNQITLKVIPALAAGCTMVLKPSEESPLSALVFAEIMHDAGVPAGVFNLVNGDGAGAGAALTSHPDVHMVSFTGSTRAGTHITQSAASTIKRVALELGGKGANIIFSDAAETAVSEGVALCMENTGQSCNAPTRMLVERSRYAAAVAEAAEAAQRIKAGMPSDPQSDIGPVINQRQFDAIQAKIKAAIAEGARLVAGGPGRPDDLKQGYFIKPTVFADCTADMSIMQQEVFGPVLAMMPFDTEEEAIALANSTPYGLTNYIQTTDKDRARRVAHGLRSGTVEINYQFCDYGTPFGGVGYSGNGREGGAEGLREFLEVKAVAGL</sequence>
<dbReference type="Gene3D" id="3.40.605.10">
    <property type="entry name" value="Aldehyde Dehydrogenase, Chain A, domain 1"/>
    <property type="match status" value="1"/>
</dbReference>
<dbReference type="AlphaFoldDB" id="A0A1U7JD52"/>